<accession>A0A225M2D4</accession>
<gene>
    <name evidence="2" type="ORF">CEY11_21705</name>
</gene>
<dbReference type="GO" id="GO:0019867">
    <property type="term" value="C:outer membrane"/>
    <property type="evidence" value="ECO:0007669"/>
    <property type="project" value="InterPro"/>
</dbReference>
<dbReference type="SUPFAM" id="SSF51126">
    <property type="entry name" value="Pectin lyase-like"/>
    <property type="match status" value="1"/>
</dbReference>
<dbReference type="InterPro" id="IPR012332">
    <property type="entry name" value="Autotransporter_pectin_lyase_C"/>
</dbReference>
<reference evidence="3" key="1">
    <citation type="submission" date="2017-06" db="EMBL/GenBank/DDBJ databases">
        <title>Herbaspirillum phytohormonus sp. nov., isolated from the root nodule of Robinia pseudoacacia in lead-zinc mine.</title>
        <authorList>
            <person name="Fan M."/>
            <person name="Lin Y."/>
        </authorList>
    </citation>
    <scope>NUCLEOTIDE SEQUENCE [LARGE SCALE GENOMIC DNA]</scope>
    <source>
        <strain evidence="3">SC-089</strain>
    </source>
</reference>
<dbReference type="InterPro" id="IPR051551">
    <property type="entry name" value="Autotransporter_adhesion"/>
</dbReference>
<dbReference type="OrthoDB" id="8613300at2"/>
<dbReference type="InterPro" id="IPR036709">
    <property type="entry name" value="Autotransporte_beta_dom_sf"/>
</dbReference>
<keyword evidence="3" id="KW-1185">Reference proteome</keyword>
<sequence length="1073" mass="108422">MANRHSRANSAAASWGRVAVRAAGIAFLPVLLPAAWTGSVDTAWAACSGQPDGSYLCSGVSSGESLTSSAGPLTIVADGTLKIDSSGAGFDIGASGSSNIVFSQESGSVITGGTDGINADQSGTGTTRIVVGGNVAGNGDNGIFSYNEAGAGNVAVEQTAGTITGLTHGIRIDNYGIGAAAVTTAGSVIQTGTGWDTYGVYVYNDSTATDITLTQTGGTVSGHYFGLYGNNQGTGSITISSAGDVTAVDQTGVAAYNQGSSSKDIRISQTAGTINGNENGILAYNGGIGSTHITTAGTAISEGAGVVAYNESNASDLSVIQSAGTIAGGVDGIDAWNMGSGATSVVVNGEVSGGTGAAIQTLSLHGATVDIASTATVGTSSGLAIQDLGTGNTVVTSAGKIKGDTSLGPGDDTFNLIGGSYSGNIFGDDRDDPQSSDGLVNSEGNDTFVWTQGTLNGGFYGQDGSDTATVSAAAYDGSQVLDGGDDTSSADGMVDTLNLQGVKASAKGSSIVNWEIVRLDGGTLAINDGAWKVGEANEDNTGVFLSNGATLDGMAALALDGRLNIDATSSFVARGGGAGIYSISGDLHSAGTVSMQDGAAGDVLTVAGNYVGTDGSLLIDTVLGDDSSRTDRLLVGGDTAGTTRLLVNNVGGKGAPTAEGIRVIGVGGKSDGSFSLVGDYAVHGKPAIVAGAYAYQLYQGGVSTPGDGDWYLRSQLNPQQAGQAPVEPATPLYQAGVPSYEAYPQALLALNSVPTLQERVGNRYWAGAGNQLGQNTGSAGKPPAAAGNSGAAIEGSGAWGRVEGAYSHIKPQASTSDTTYDQNIYRLQIGVDRQLAESDHGKLIGGLAAHYAHGRTDTKSAHGDGEIDTDGYGVGATLTWYGANGIYLDGQARLTWYDSDLSSGLARRSLAQGNDGFGYASSLEGGKRIALGSGWSVTPQTQLVYSNVDFDTFTDAFGARVSNARGESLQGRLGVALDHESSGIGAKNASVRTHVYGVANLHYEFLNGTKVDVAGESFASRNDRLWASLGVGGSYNWDNDKYSLYGEGLVDTSLNQFGNSYSVIGRVGFRMRW</sequence>
<dbReference type="InterPro" id="IPR011050">
    <property type="entry name" value="Pectin_lyase_fold/virulence"/>
</dbReference>
<dbReference type="Pfam" id="PF18883">
    <property type="entry name" value="AC_1"/>
    <property type="match status" value="1"/>
</dbReference>
<dbReference type="PANTHER" id="PTHR35037">
    <property type="entry name" value="C-TERMINAL REGION OF AIDA-LIKE PROTEIN"/>
    <property type="match status" value="1"/>
</dbReference>
<dbReference type="SUPFAM" id="SSF103515">
    <property type="entry name" value="Autotransporter"/>
    <property type="match status" value="1"/>
</dbReference>
<dbReference type="RefSeq" id="WP_088605525.1">
    <property type="nucleotide sequence ID" value="NZ_NJIH01000014.1"/>
</dbReference>
<dbReference type="SMART" id="SM00869">
    <property type="entry name" value="Autotransporter"/>
    <property type="match status" value="1"/>
</dbReference>
<dbReference type="EMBL" id="NJIH01000014">
    <property type="protein sequence ID" value="OWT54852.1"/>
    <property type="molecule type" value="Genomic_DNA"/>
</dbReference>
<dbReference type="InterPro" id="IPR006315">
    <property type="entry name" value="OM_autotransptr_brl_dom"/>
</dbReference>
<dbReference type="PROSITE" id="PS51208">
    <property type="entry name" value="AUTOTRANSPORTER"/>
    <property type="match status" value="1"/>
</dbReference>
<dbReference type="CDD" id="cd01344">
    <property type="entry name" value="PL2_Passenger_AT"/>
    <property type="match status" value="1"/>
</dbReference>
<protein>
    <submittedName>
        <fullName evidence="2">Autotransporter outer membrane beta-barrel domain-containing protein</fullName>
    </submittedName>
</protein>
<evidence type="ECO:0000259" key="1">
    <source>
        <dbReference type="PROSITE" id="PS51208"/>
    </source>
</evidence>
<dbReference type="InterPro" id="IPR043990">
    <property type="entry name" value="AC_1"/>
</dbReference>
<organism evidence="2 3">
    <name type="scientific">Candidimonas nitroreducens</name>
    <dbReference type="NCBI Taxonomy" id="683354"/>
    <lineage>
        <taxon>Bacteria</taxon>
        <taxon>Pseudomonadati</taxon>
        <taxon>Pseudomonadota</taxon>
        <taxon>Betaproteobacteria</taxon>
        <taxon>Burkholderiales</taxon>
        <taxon>Alcaligenaceae</taxon>
        <taxon>Candidimonas</taxon>
    </lineage>
</organism>
<dbReference type="NCBIfam" id="TIGR01414">
    <property type="entry name" value="autotrans_barl"/>
    <property type="match status" value="1"/>
</dbReference>
<evidence type="ECO:0000313" key="3">
    <source>
        <dbReference type="Proteomes" id="UP000214603"/>
    </source>
</evidence>
<proteinExistence type="predicted"/>
<dbReference type="InterPro" id="IPR005546">
    <property type="entry name" value="Autotransporte_beta"/>
</dbReference>
<evidence type="ECO:0000313" key="2">
    <source>
        <dbReference type="EMBL" id="OWT54852.1"/>
    </source>
</evidence>
<name>A0A225M2D4_9BURK</name>
<dbReference type="Pfam" id="PF03797">
    <property type="entry name" value="Autotransporter"/>
    <property type="match status" value="1"/>
</dbReference>
<dbReference type="AlphaFoldDB" id="A0A225M2D4"/>
<dbReference type="Gene3D" id="2.40.128.130">
    <property type="entry name" value="Autotransporter beta-domain"/>
    <property type="match status" value="1"/>
</dbReference>
<feature type="domain" description="Autotransporter" evidence="1">
    <location>
        <begin position="791"/>
        <end position="1073"/>
    </location>
</feature>
<comment type="caution">
    <text evidence="2">The sequence shown here is derived from an EMBL/GenBank/DDBJ whole genome shotgun (WGS) entry which is preliminary data.</text>
</comment>
<dbReference type="Proteomes" id="UP000214603">
    <property type="component" value="Unassembled WGS sequence"/>
</dbReference>
<dbReference type="PANTHER" id="PTHR35037:SF3">
    <property type="entry name" value="C-TERMINAL REGION OF AIDA-LIKE PROTEIN"/>
    <property type="match status" value="1"/>
</dbReference>
<dbReference type="Gene3D" id="2.160.20.20">
    <property type="match status" value="1"/>
</dbReference>